<dbReference type="RefSeq" id="WP_093519824.1">
    <property type="nucleotide sequence ID" value="NZ_FOIJ01000005.1"/>
</dbReference>
<proteinExistence type="predicted"/>
<name>A0A1I0I426_9BACT</name>
<organism evidence="1 2">
    <name type="scientific">Stigmatella erecta</name>
    <dbReference type="NCBI Taxonomy" id="83460"/>
    <lineage>
        <taxon>Bacteria</taxon>
        <taxon>Pseudomonadati</taxon>
        <taxon>Myxococcota</taxon>
        <taxon>Myxococcia</taxon>
        <taxon>Myxococcales</taxon>
        <taxon>Cystobacterineae</taxon>
        <taxon>Archangiaceae</taxon>
        <taxon>Stigmatella</taxon>
    </lineage>
</organism>
<evidence type="ECO:0000313" key="1">
    <source>
        <dbReference type="EMBL" id="SET91022.1"/>
    </source>
</evidence>
<gene>
    <name evidence="1" type="ORF">SAMN05443639_105271</name>
</gene>
<keyword evidence="2" id="KW-1185">Reference proteome</keyword>
<accession>A0A1I0I426</accession>
<dbReference type="Proteomes" id="UP000199181">
    <property type="component" value="Unassembled WGS sequence"/>
</dbReference>
<dbReference type="EMBL" id="FOIJ01000005">
    <property type="protein sequence ID" value="SET91022.1"/>
    <property type="molecule type" value="Genomic_DNA"/>
</dbReference>
<sequence>MLRSPSSPRVRWLVAGAFLPTPSGHAFSLTASDWAGRFGQAARALGVTVRDRIGSSDALFHEVSFASLDAFQLGEVIGAVPGLSALRTLHEALRGERGLSAEERAELGATLGPGLLASDMVQALHGARSSQSAHRAALAVLEEALFATACDILQSPAVARLESSWRGLHWLGEHGASCPELDIEVLDVAPHQLEEALARRLDAEPLQRPDACFIADELDGPEALQPLALLGEQAWVPIVASVPTALATDGTRTDGAPRALPAAAWDALRTEESTRWLYAALNPVVMMAERQGAVHRECFAPPALAVAVLLTSSLRNTRTFARLVGPGSGSPAPAVWRPEARGAVATQAVLSLREQERLAARGLLGVSGGWDSNGVMLGPTAPSLYGGRDAAHLPAQVLTGRLLRLSQAFAASLPEGTRPETVAATFVPAAEAFLSLGSGKPCPLQARVVPLGKAESGLHVRATLRPELAGTPLQLEFTVPLR</sequence>
<dbReference type="AlphaFoldDB" id="A0A1I0I426"/>
<protein>
    <submittedName>
        <fullName evidence="1">Type VI secretion protein, EvpB/VC_A0108, tail sheath</fullName>
    </submittedName>
</protein>
<evidence type="ECO:0000313" key="2">
    <source>
        <dbReference type="Proteomes" id="UP000199181"/>
    </source>
</evidence>
<reference evidence="2" key="1">
    <citation type="submission" date="2016-10" db="EMBL/GenBank/DDBJ databases">
        <authorList>
            <person name="Varghese N."/>
            <person name="Submissions S."/>
        </authorList>
    </citation>
    <scope>NUCLEOTIDE SEQUENCE [LARGE SCALE GENOMIC DNA]</scope>
    <source>
        <strain evidence="2">DSM 16858</strain>
    </source>
</reference>